<feature type="domain" description="RNase III" evidence="8">
    <location>
        <begin position="176"/>
        <end position="299"/>
    </location>
</feature>
<dbReference type="GO" id="GO:0004525">
    <property type="term" value="F:ribonuclease III activity"/>
    <property type="evidence" value="ECO:0007669"/>
    <property type="project" value="UniProtKB-EC"/>
</dbReference>
<dbReference type="FunFam" id="1.10.1520.10:FF:000001">
    <property type="entry name" value="Ribonuclease 3"/>
    <property type="match status" value="1"/>
</dbReference>
<dbReference type="SMART" id="SM00535">
    <property type="entry name" value="RIBOc"/>
    <property type="match status" value="1"/>
</dbReference>
<evidence type="ECO:0000313" key="10">
    <source>
        <dbReference type="Proteomes" id="UP000662931"/>
    </source>
</evidence>
<keyword evidence="6" id="KW-0694">RNA-binding</keyword>
<dbReference type="GO" id="GO:0034475">
    <property type="term" value="P:U4 snRNA 3'-end processing"/>
    <property type="evidence" value="ECO:0007669"/>
    <property type="project" value="UniProtKB-ARBA"/>
</dbReference>
<evidence type="ECO:0000256" key="5">
    <source>
        <dbReference type="ARBA" id="ARBA00022801"/>
    </source>
</evidence>
<keyword evidence="3" id="KW-0540">Nuclease</keyword>
<keyword evidence="4" id="KW-0255">Endonuclease</keyword>
<dbReference type="EC" id="3.1.26.3" evidence="2"/>
<dbReference type="OrthoDB" id="2392202at2759"/>
<dbReference type="PANTHER" id="PTHR11207">
    <property type="entry name" value="RIBONUCLEASE III"/>
    <property type="match status" value="1"/>
</dbReference>
<dbReference type="KEGG" id="bnn:FOA43_004421"/>
<dbReference type="InterPro" id="IPR036389">
    <property type="entry name" value="RNase_III_sf"/>
</dbReference>
<evidence type="ECO:0000256" key="7">
    <source>
        <dbReference type="SAM" id="MobiDB-lite"/>
    </source>
</evidence>
<evidence type="ECO:0000313" key="9">
    <source>
        <dbReference type="EMBL" id="QPG77024.1"/>
    </source>
</evidence>
<dbReference type="AlphaFoldDB" id="A0A875SEE3"/>
<reference evidence="9" key="1">
    <citation type="submission" date="2020-10" db="EMBL/GenBank/DDBJ databases">
        <authorList>
            <person name="Roach M.J.R."/>
        </authorList>
    </citation>
    <scope>NUCLEOTIDE SEQUENCE</scope>
    <source>
        <strain evidence="9">CBS 1945</strain>
    </source>
</reference>
<feature type="compositionally biased region" description="Basic and acidic residues" evidence="7">
    <location>
        <begin position="422"/>
        <end position="433"/>
    </location>
</feature>
<evidence type="ECO:0000256" key="2">
    <source>
        <dbReference type="ARBA" id="ARBA00012177"/>
    </source>
</evidence>
<dbReference type="Pfam" id="PF00035">
    <property type="entry name" value="dsrm"/>
    <property type="match status" value="1"/>
</dbReference>
<accession>A0A875SEE3</accession>
<dbReference type="PROSITE" id="PS50142">
    <property type="entry name" value="RNASE_3_2"/>
    <property type="match status" value="1"/>
</dbReference>
<keyword evidence="10" id="KW-1185">Reference proteome</keyword>
<dbReference type="InterPro" id="IPR044449">
    <property type="entry name" value="Rnt1/Pac1_DSRM_fungi"/>
</dbReference>
<dbReference type="Pfam" id="PF18497">
    <property type="entry name" value="RNase_3_N"/>
    <property type="match status" value="1"/>
</dbReference>
<dbReference type="PANTHER" id="PTHR11207:SF0">
    <property type="entry name" value="RIBONUCLEASE 3"/>
    <property type="match status" value="1"/>
</dbReference>
<dbReference type="SUPFAM" id="SSF54768">
    <property type="entry name" value="dsRNA-binding domain-like"/>
    <property type="match status" value="1"/>
</dbReference>
<evidence type="ECO:0000259" key="8">
    <source>
        <dbReference type="PROSITE" id="PS50142"/>
    </source>
</evidence>
<dbReference type="Pfam" id="PF00636">
    <property type="entry name" value="Ribonuclease_3"/>
    <property type="match status" value="1"/>
</dbReference>
<dbReference type="InterPro" id="IPR000999">
    <property type="entry name" value="RNase_III_dom"/>
</dbReference>
<dbReference type="CDD" id="cd00593">
    <property type="entry name" value="RIBOc"/>
    <property type="match status" value="1"/>
</dbReference>
<keyword evidence="5" id="KW-0378">Hydrolase</keyword>
<gene>
    <name evidence="9" type="ORF">FOA43_004421</name>
</gene>
<proteinExistence type="predicted"/>
<evidence type="ECO:0000256" key="6">
    <source>
        <dbReference type="ARBA" id="ARBA00022884"/>
    </source>
</evidence>
<dbReference type="GO" id="GO:0003725">
    <property type="term" value="F:double-stranded RNA binding"/>
    <property type="evidence" value="ECO:0007669"/>
    <property type="project" value="InterPro"/>
</dbReference>
<dbReference type="GeneID" id="62197821"/>
<dbReference type="GO" id="GO:0005654">
    <property type="term" value="C:nucleoplasm"/>
    <property type="evidence" value="ECO:0007669"/>
    <property type="project" value="TreeGrafter"/>
</dbReference>
<evidence type="ECO:0000256" key="3">
    <source>
        <dbReference type="ARBA" id="ARBA00022722"/>
    </source>
</evidence>
<dbReference type="InterPro" id="IPR040540">
    <property type="entry name" value="RNase_3_N"/>
</dbReference>
<dbReference type="CDD" id="cd19876">
    <property type="entry name" value="DSRM_RNT1p-like"/>
    <property type="match status" value="1"/>
</dbReference>
<dbReference type="Gene3D" id="3.30.160.20">
    <property type="match status" value="1"/>
</dbReference>
<sequence length="535" mass="60396">MKKSGPPVVKEEFNMTTAEALALEYSVSQLQESIRRILEDAPDVDQLSDYVKRLSSDLKRHDEDNGDLMQTGDGQNEDSTGSKVLILSRNQKIQLAAKLKSLYEARKLRVFKQIAEFDETTEFTDVEPVRLSLRKLPSEEEMAAQNEAKDESSAIKMHYKNIVGPHGEQLPPLPVIDDHALEARVFTHKSLINNVKHLSPEDIIHSHNERLEFLGDSLLGYAVTNILYKRFPNANEGDLSIMRSSLVNNARLYDYSCLYGFDKRLHRSVNKNEQFLQGKQKLIADVFEAYIGGLYISGSYSNFREIKAWLAQVMEEDIQKMTNRGNAQERDSLNKKAKAELYALIGSASMHPSYIILQEGNGTDINYKVNCVINNEVIGKGEANGAREAGLKAAMVALANREVISKYNMIRMKTPREQSVLAERDGEAESKDADSEDSSDNSASLILPIEIPSSTDDDNIETKWKEELYKYLGSRQSLPEYKLEPRDSCIKTTLSINSVPVCYCLAKNGKKGSQNCAKYILQHPKLFKRCYVFNQ</sequence>
<feature type="region of interest" description="Disordered" evidence="7">
    <location>
        <begin position="58"/>
        <end position="80"/>
    </location>
</feature>
<dbReference type="GO" id="GO:0030847">
    <property type="term" value="P:termination of RNA polymerase II transcription, exosome-dependent"/>
    <property type="evidence" value="ECO:0007669"/>
    <property type="project" value="UniProtKB-ARBA"/>
</dbReference>
<name>A0A875SEE3_EENNA</name>
<evidence type="ECO:0000256" key="4">
    <source>
        <dbReference type="ARBA" id="ARBA00022759"/>
    </source>
</evidence>
<dbReference type="SUPFAM" id="SSF69065">
    <property type="entry name" value="RNase III domain-like"/>
    <property type="match status" value="1"/>
</dbReference>
<dbReference type="EMBL" id="CP064815">
    <property type="protein sequence ID" value="QPG77024.1"/>
    <property type="molecule type" value="Genomic_DNA"/>
</dbReference>
<dbReference type="GO" id="GO:0006364">
    <property type="term" value="P:rRNA processing"/>
    <property type="evidence" value="ECO:0007669"/>
    <property type="project" value="InterPro"/>
</dbReference>
<organism evidence="9 10">
    <name type="scientific">Eeniella nana</name>
    <name type="common">Yeast</name>
    <name type="synonym">Brettanomyces nanus</name>
    <dbReference type="NCBI Taxonomy" id="13502"/>
    <lineage>
        <taxon>Eukaryota</taxon>
        <taxon>Fungi</taxon>
        <taxon>Dikarya</taxon>
        <taxon>Ascomycota</taxon>
        <taxon>Saccharomycotina</taxon>
        <taxon>Pichiomycetes</taxon>
        <taxon>Pichiales</taxon>
        <taxon>Pichiaceae</taxon>
        <taxon>Brettanomyces</taxon>
    </lineage>
</organism>
<evidence type="ECO:0000256" key="1">
    <source>
        <dbReference type="ARBA" id="ARBA00000109"/>
    </source>
</evidence>
<dbReference type="GO" id="GO:0034963">
    <property type="term" value="P:box C/D sno(s)RNA processing"/>
    <property type="evidence" value="ECO:0007669"/>
    <property type="project" value="UniProtKB-ARBA"/>
</dbReference>
<protein>
    <recommendedName>
        <fullName evidence="2">ribonuclease III</fullName>
        <ecNumber evidence="2">3.1.26.3</ecNumber>
    </recommendedName>
</protein>
<dbReference type="PROSITE" id="PS00517">
    <property type="entry name" value="RNASE_3_1"/>
    <property type="match status" value="1"/>
</dbReference>
<feature type="region of interest" description="Disordered" evidence="7">
    <location>
        <begin position="416"/>
        <end position="444"/>
    </location>
</feature>
<dbReference type="Gene3D" id="1.10.1520.10">
    <property type="entry name" value="Ribonuclease III domain"/>
    <property type="match status" value="1"/>
</dbReference>
<dbReference type="Proteomes" id="UP000662931">
    <property type="component" value="Chromosome 4"/>
</dbReference>
<comment type="catalytic activity">
    <reaction evidence="1">
        <text>Endonucleolytic cleavage to 5'-phosphomonoester.</text>
        <dbReference type="EC" id="3.1.26.3"/>
    </reaction>
</comment>
<dbReference type="RefSeq" id="XP_038780589.1">
    <property type="nucleotide sequence ID" value="XM_038924661.1"/>
</dbReference>
<dbReference type="InterPro" id="IPR014720">
    <property type="entry name" value="dsRBD_dom"/>
</dbReference>